<reference evidence="3 4" key="1">
    <citation type="submission" date="2019-07" db="EMBL/GenBank/DDBJ databases">
        <title>Genomics analysis of Aphanomyces spp. identifies a new class of oomycete effector associated with host adaptation.</title>
        <authorList>
            <person name="Gaulin E."/>
        </authorList>
    </citation>
    <scope>NUCLEOTIDE SEQUENCE [LARGE SCALE GENOMIC DNA]</scope>
    <source>
        <strain evidence="3 4">ATCC 201684</strain>
    </source>
</reference>
<gene>
    <name evidence="3" type="ORF">Ae201684_012139</name>
</gene>
<sequence length="503" mass="56331">MLGFLAAVIAVVAGYIVEHKVTDLPNYNDEKPINFDHYAGHIALPSTGQNMFYWLVEAENNPSTAPIALWLNGGPGCSSISGFFTENGPFVIASDLSVKRNRYAWNRNVNYVFLDSPAGVGYSTPFLNASDYNNDVTTGRIYEFLKVFFDKFPTYQRRPFFVTGESYNGFYIPYLIHKMVEKPHPTINLVGFAIGNAYTDVHIDGKAYYDWIYNHALISSETYRALKDNCGDRVSECAYGNANCSSACKAALEESSVSSDIADLNEYFIYGDVCLLKDRQVETFPYHRIRPNTRGDITPCADSFTHSYLNLPEVQNALHVTGGFISWSQCNNKVGEVFARDASALSKYPLILNASLKILIYSGDADSNTNFIGTQRWLTSEGLKLPVVSPWKGWFGPDDQLAGYTQGYKGLTFTTVKGAGHMVPSTRPLHALYLIECFIHGEDVCTNWLYPVDNLEYVSGLTNFNDSPAISAAEWLALIVPFVAVLIFITWYAWWKKVWAIEE</sequence>
<protein>
    <recommendedName>
        <fullName evidence="5">Carboxypeptidase</fullName>
    </recommendedName>
</protein>
<comment type="caution">
    <text evidence="3">The sequence shown here is derived from an EMBL/GenBank/DDBJ whole genome shotgun (WGS) entry which is preliminary data.</text>
</comment>
<keyword evidence="4" id="KW-1185">Reference proteome</keyword>
<dbReference type="Proteomes" id="UP000481153">
    <property type="component" value="Unassembled WGS sequence"/>
</dbReference>
<dbReference type="InterPro" id="IPR029058">
    <property type="entry name" value="AB_hydrolase_fold"/>
</dbReference>
<keyword evidence="2" id="KW-1133">Transmembrane helix</keyword>
<dbReference type="EMBL" id="VJMJ01000154">
    <property type="protein sequence ID" value="KAF0730439.1"/>
    <property type="molecule type" value="Genomic_DNA"/>
</dbReference>
<evidence type="ECO:0000256" key="1">
    <source>
        <dbReference type="ARBA" id="ARBA00009431"/>
    </source>
</evidence>
<keyword evidence="2" id="KW-0812">Transmembrane</keyword>
<dbReference type="SUPFAM" id="SSF53474">
    <property type="entry name" value="alpha/beta-Hydrolases"/>
    <property type="match status" value="1"/>
</dbReference>
<dbReference type="GO" id="GO:0006508">
    <property type="term" value="P:proteolysis"/>
    <property type="evidence" value="ECO:0007669"/>
    <property type="project" value="InterPro"/>
</dbReference>
<evidence type="ECO:0000313" key="3">
    <source>
        <dbReference type="EMBL" id="KAF0730439.1"/>
    </source>
</evidence>
<proteinExistence type="inferred from homology"/>
<name>A0A6G0WSP0_9STRA</name>
<dbReference type="PANTHER" id="PTHR11802:SF201">
    <property type="entry name" value="CARBOXYPEPTIDASE"/>
    <property type="match status" value="1"/>
</dbReference>
<evidence type="ECO:0000313" key="4">
    <source>
        <dbReference type="Proteomes" id="UP000481153"/>
    </source>
</evidence>
<dbReference type="InterPro" id="IPR033124">
    <property type="entry name" value="Ser_caboxypep_his_AS"/>
</dbReference>
<dbReference type="GO" id="GO:0004185">
    <property type="term" value="F:serine-type carboxypeptidase activity"/>
    <property type="evidence" value="ECO:0007669"/>
    <property type="project" value="InterPro"/>
</dbReference>
<dbReference type="PRINTS" id="PR00724">
    <property type="entry name" value="CRBOXYPTASEC"/>
</dbReference>
<dbReference type="PANTHER" id="PTHR11802">
    <property type="entry name" value="SERINE PROTEASE FAMILY S10 SERINE CARBOXYPEPTIDASE"/>
    <property type="match status" value="1"/>
</dbReference>
<dbReference type="Gene3D" id="3.40.50.1820">
    <property type="entry name" value="alpha/beta hydrolase"/>
    <property type="match status" value="1"/>
</dbReference>
<accession>A0A6G0WSP0</accession>
<comment type="similarity">
    <text evidence="1">Belongs to the peptidase S10 family.</text>
</comment>
<dbReference type="Pfam" id="PF00450">
    <property type="entry name" value="Peptidase_S10"/>
    <property type="match status" value="1"/>
</dbReference>
<evidence type="ECO:0008006" key="5">
    <source>
        <dbReference type="Google" id="ProtNLM"/>
    </source>
</evidence>
<dbReference type="AlphaFoldDB" id="A0A6G0WSP0"/>
<dbReference type="VEuPathDB" id="FungiDB:AeMF1_015951"/>
<feature type="transmembrane region" description="Helical" evidence="2">
    <location>
        <begin position="475"/>
        <end position="495"/>
    </location>
</feature>
<dbReference type="PROSITE" id="PS00560">
    <property type="entry name" value="CARBOXYPEPT_SER_HIS"/>
    <property type="match status" value="1"/>
</dbReference>
<dbReference type="InterPro" id="IPR001563">
    <property type="entry name" value="Peptidase_S10"/>
</dbReference>
<evidence type="ECO:0000256" key="2">
    <source>
        <dbReference type="SAM" id="Phobius"/>
    </source>
</evidence>
<keyword evidence="2" id="KW-0472">Membrane</keyword>
<organism evidence="3 4">
    <name type="scientific">Aphanomyces euteiches</name>
    <dbReference type="NCBI Taxonomy" id="100861"/>
    <lineage>
        <taxon>Eukaryota</taxon>
        <taxon>Sar</taxon>
        <taxon>Stramenopiles</taxon>
        <taxon>Oomycota</taxon>
        <taxon>Saprolegniomycetes</taxon>
        <taxon>Saprolegniales</taxon>
        <taxon>Verrucalvaceae</taxon>
        <taxon>Aphanomyces</taxon>
    </lineage>
</organism>